<sequence>LLILLLTALMIGASLLLFAMRADRLHSDSQFAPLSREALLLANNILLCVATASILLGTLYPLLLDALGLAKLSVGPPYFNQVLLPVLLPLLLCTGLGPRLRWKQQQLAALLPALGKILLCCAGLTLLWCGVLSTPSVLTVLGMLAALWIASSIVLELGQRLRTGKRVGMAAAGMHLAHLGLAVTTLGIALSTAYSLETDTPLAIGQTVQLGDYQFSLLSMEEGLGPNYLASTARIQVWQQGKPLHLLMPEKRRYLSQPDMPISEAAIAAGPFSHLYATLADPIDTGRWGIRLYYKPMISWIWAGAALMAMGGLLAAGDRRYR</sequence>
<evidence type="ECO:0000256" key="4">
    <source>
        <dbReference type="ARBA" id="ARBA00022748"/>
    </source>
</evidence>
<feature type="transmembrane region" description="Helical" evidence="7">
    <location>
        <begin position="38"/>
        <end position="62"/>
    </location>
</feature>
<accession>A0A8W7PRR4</accession>
<dbReference type="GO" id="GO:0016020">
    <property type="term" value="C:membrane"/>
    <property type="evidence" value="ECO:0007669"/>
    <property type="project" value="UniProtKB-SubCell"/>
</dbReference>
<dbReference type="InterPro" id="IPR032523">
    <property type="entry name" value="CcmF_C"/>
</dbReference>
<dbReference type="Pfam" id="PF16327">
    <property type="entry name" value="CcmF_C"/>
    <property type="match status" value="1"/>
</dbReference>
<evidence type="ECO:0000259" key="8">
    <source>
        <dbReference type="Pfam" id="PF16327"/>
    </source>
</evidence>
<dbReference type="GO" id="GO:0017004">
    <property type="term" value="P:cytochrome complex assembly"/>
    <property type="evidence" value="ECO:0007669"/>
    <property type="project" value="UniProtKB-KW"/>
</dbReference>
<comment type="similarity">
    <text evidence="2">Belongs to the CcmF/CycK/Ccl1/NrfE/CcsA family.</text>
</comment>
<feature type="transmembrane region" description="Helical" evidence="7">
    <location>
        <begin position="134"/>
        <end position="155"/>
    </location>
</feature>
<dbReference type="EnsemblMetazoa" id="ACOM036044-RA">
    <property type="protein sequence ID" value="ACOM036044-PA.1"/>
    <property type="gene ID" value="ACOM036044"/>
</dbReference>
<evidence type="ECO:0000256" key="1">
    <source>
        <dbReference type="ARBA" id="ARBA00004141"/>
    </source>
</evidence>
<keyword evidence="6 7" id="KW-0472">Membrane</keyword>
<organism evidence="9">
    <name type="scientific">Anopheles coluzzii</name>
    <name type="common">African malaria mosquito</name>
    <dbReference type="NCBI Taxonomy" id="1518534"/>
    <lineage>
        <taxon>Eukaryota</taxon>
        <taxon>Metazoa</taxon>
        <taxon>Ecdysozoa</taxon>
        <taxon>Arthropoda</taxon>
        <taxon>Hexapoda</taxon>
        <taxon>Insecta</taxon>
        <taxon>Pterygota</taxon>
        <taxon>Neoptera</taxon>
        <taxon>Endopterygota</taxon>
        <taxon>Diptera</taxon>
        <taxon>Nematocera</taxon>
        <taxon>Culicoidea</taxon>
        <taxon>Culicidae</taxon>
        <taxon>Anophelinae</taxon>
        <taxon>Anopheles</taxon>
    </lineage>
</organism>
<dbReference type="InterPro" id="IPR003568">
    <property type="entry name" value="Cyt_c_biogenesis_CcmF"/>
</dbReference>
<evidence type="ECO:0000313" key="9">
    <source>
        <dbReference type="EnsemblMetazoa" id="ACOM036044-PA.1"/>
    </source>
</evidence>
<feature type="domain" description="Cytochrome c-type biogenesis protein CcmF C-terminal" evidence="8">
    <location>
        <begin position="4"/>
        <end position="319"/>
    </location>
</feature>
<dbReference type="PRINTS" id="PR01411">
    <property type="entry name" value="CCMFBIOGNSIS"/>
</dbReference>
<feature type="transmembrane region" description="Helical" evidence="7">
    <location>
        <begin position="176"/>
        <end position="196"/>
    </location>
</feature>
<evidence type="ECO:0000256" key="2">
    <source>
        <dbReference type="ARBA" id="ARBA00009186"/>
    </source>
</evidence>
<keyword evidence="4" id="KW-0201">Cytochrome c-type biogenesis</keyword>
<evidence type="ECO:0000256" key="6">
    <source>
        <dbReference type="ARBA" id="ARBA00023136"/>
    </source>
</evidence>
<evidence type="ECO:0000256" key="3">
    <source>
        <dbReference type="ARBA" id="ARBA00022692"/>
    </source>
</evidence>
<name>A0A8W7PRR4_ANOCL</name>
<dbReference type="GO" id="GO:0015232">
    <property type="term" value="F:heme transmembrane transporter activity"/>
    <property type="evidence" value="ECO:0007669"/>
    <property type="project" value="InterPro"/>
</dbReference>
<dbReference type="PANTHER" id="PTHR43653:SF1">
    <property type="entry name" value="CYTOCHROME C-TYPE BIOGENESIS PROTEIN CCMF"/>
    <property type="match status" value="1"/>
</dbReference>
<evidence type="ECO:0000256" key="5">
    <source>
        <dbReference type="ARBA" id="ARBA00022989"/>
    </source>
</evidence>
<protein>
    <recommendedName>
        <fullName evidence="8">Cytochrome c-type biogenesis protein CcmF C-terminal domain-containing protein</fullName>
    </recommendedName>
</protein>
<keyword evidence="5 7" id="KW-1133">Transmembrane helix</keyword>
<dbReference type="InterPro" id="IPR003567">
    <property type="entry name" value="Cyt_c_biogenesis"/>
</dbReference>
<reference evidence="9" key="1">
    <citation type="submission" date="2022-08" db="UniProtKB">
        <authorList>
            <consortium name="EnsemblMetazoa"/>
        </authorList>
    </citation>
    <scope>IDENTIFICATION</scope>
</reference>
<feature type="transmembrane region" description="Helical" evidence="7">
    <location>
        <begin position="107"/>
        <end position="128"/>
    </location>
</feature>
<keyword evidence="3 7" id="KW-0812">Transmembrane</keyword>
<dbReference type="PANTHER" id="PTHR43653">
    <property type="entry name" value="CYTOCHROME C ASSEMBLY PROTEIN-RELATED"/>
    <property type="match status" value="1"/>
</dbReference>
<dbReference type="Proteomes" id="UP000075882">
    <property type="component" value="Unassembled WGS sequence"/>
</dbReference>
<comment type="subcellular location">
    <subcellularLocation>
        <location evidence="1">Membrane</location>
        <topology evidence="1">Multi-pass membrane protein</topology>
    </subcellularLocation>
</comment>
<feature type="transmembrane region" description="Helical" evidence="7">
    <location>
        <begin position="297"/>
        <end position="316"/>
    </location>
</feature>
<evidence type="ECO:0000256" key="7">
    <source>
        <dbReference type="SAM" id="Phobius"/>
    </source>
</evidence>
<proteinExistence type="inferred from homology"/>
<dbReference type="AlphaFoldDB" id="A0A8W7PRR4"/>
<feature type="transmembrane region" description="Helical" evidence="7">
    <location>
        <begin position="6"/>
        <end position="26"/>
    </location>
</feature>
<feature type="transmembrane region" description="Helical" evidence="7">
    <location>
        <begin position="82"/>
        <end position="100"/>
    </location>
</feature>